<dbReference type="Gene3D" id="1.10.246.140">
    <property type="match status" value="1"/>
</dbReference>
<organism evidence="1 2">
    <name type="scientific">Steinernema carpocapsae</name>
    <name type="common">Entomopathogenic nematode</name>
    <dbReference type="NCBI Taxonomy" id="34508"/>
    <lineage>
        <taxon>Eukaryota</taxon>
        <taxon>Metazoa</taxon>
        <taxon>Ecdysozoa</taxon>
        <taxon>Nematoda</taxon>
        <taxon>Chromadorea</taxon>
        <taxon>Rhabditida</taxon>
        <taxon>Tylenchina</taxon>
        <taxon>Panagrolaimomorpha</taxon>
        <taxon>Strongyloidoidea</taxon>
        <taxon>Steinernematidae</taxon>
        <taxon>Steinernema</taxon>
    </lineage>
</organism>
<name>A0A4U5P0L7_STECR</name>
<dbReference type="STRING" id="34508.A0A4U5P0L7"/>
<dbReference type="PANTHER" id="PTHR12514">
    <property type="entry name" value="ENHANCER OF YELLOW 2 TRANSCRIPTION FACTOR"/>
    <property type="match status" value="1"/>
</dbReference>
<evidence type="ECO:0000313" key="1">
    <source>
        <dbReference type="EMBL" id="TKR89300.1"/>
    </source>
</evidence>
<dbReference type="AlphaFoldDB" id="A0A4U5P0L7"/>
<proteinExistence type="predicted"/>
<dbReference type="GO" id="GO:0005643">
    <property type="term" value="C:nuclear pore"/>
    <property type="evidence" value="ECO:0007669"/>
    <property type="project" value="InterPro"/>
</dbReference>
<dbReference type="GO" id="GO:0003713">
    <property type="term" value="F:transcription coactivator activity"/>
    <property type="evidence" value="ECO:0007669"/>
    <property type="project" value="InterPro"/>
</dbReference>
<gene>
    <name evidence="1" type="ORF">L596_013426</name>
</gene>
<dbReference type="EMBL" id="AZBU02000003">
    <property type="protein sequence ID" value="TKR89300.1"/>
    <property type="molecule type" value="Genomic_DNA"/>
</dbReference>
<dbReference type="InterPro" id="IPR018783">
    <property type="entry name" value="TF_ENY2"/>
</dbReference>
<protein>
    <recommendedName>
        <fullName evidence="3">Transcription and mRNA export factor ENY2</fullName>
    </recommendedName>
</protein>
<dbReference type="Proteomes" id="UP000298663">
    <property type="component" value="Unassembled WGS sequence"/>
</dbReference>
<reference evidence="1 2" key="1">
    <citation type="journal article" date="2015" name="Genome Biol.">
        <title>Comparative genomics of Steinernema reveals deeply conserved gene regulatory networks.</title>
        <authorList>
            <person name="Dillman A.R."/>
            <person name="Macchietto M."/>
            <person name="Porter C.F."/>
            <person name="Rogers A."/>
            <person name="Williams B."/>
            <person name="Antoshechkin I."/>
            <person name="Lee M.M."/>
            <person name="Goodwin Z."/>
            <person name="Lu X."/>
            <person name="Lewis E.E."/>
            <person name="Goodrich-Blair H."/>
            <person name="Stock S.P."/>
            <person name="Adams B.J."/>
            <person name="Sternberg P.W."/>
            <person name="Mortazavi A."/>
        </authorList>
    </citation>
    <scope>NUCLEOTIDE SEQUENCE [LARGE SCALE GENOMIC DNA]</scope>
    <source>
        <strain evidence="1 2">ALL</strain>
    </source>
</reference>
<evidence type="ECO:0000313" key="2">
    <source>
        <dbReference type="Proteomes" id="UP000298663"/>
    </source>
</evidence>
<dbReference type="Pfam" id="PF10163">
    <property type="entry name" value="EnY2"/>
    <property type="match status" value="1"/>
</dbReference>
<sequence length="110" mass="12726">MNNNEFNGPNSESSFDEAAERARIRDLFMKRLTDCGWAEIAEEKCGEIIRKKGVKNVSLDEVVYDAMKEGRKSVPDGIKQEIMEQMEQFILRRMVERQRRAQGPSTSRDV</sequence>
<reference evidence="1 2" key="2">
    <citation type="journal article" date="2019" name="G3 (Bethesda)">
        <title>Hybrid Assembly of the Genome of the Entomopathogenic Nematode Steinernema carpocapsae Identifies the X-Chromosome.</title>
        <authorList>
            <person name="Serra L."/>
            <person name="Macchietto M."/>
            <person name="Macias-Munoz A."/>
            <person name="McGill C.J."/>
            <person name="Rodriguez I.M."/>
            <person name="Rodriguez B."/>
            <person name="Murad R."/>
            <person name="Mortazavi A."/>
        </authorList>
    </citation>
    <scope>NUCLEOTIDE SEQUENCE [LARGE SCALE GENOMIC DNA]</scope>
    <source>
        <strain evidence="1 2">ALL</strain>
    </source>
</reference>
<dbReference type="OrthoDB" id="6221744at2759"/>
<dbReference type="GO" id="GO:0006406">
    <property type="term" value="P:mRNA export from nucleus"/>
    <property type="evidence" value="ECO:0007669"/>
    <property type="project" value="InterPro"/>
</dbReference>
<evidence type="ECO:0008006" key="3">
    <source>
        <dbReference type="Google" id="ProtNLM"/>
    </source>
</evidence>
<dbReference type="InterPro" id="IPR038212">
    <property type="entry name" value="TF_EnY2_sf"/>
</dbReference>
<dbReference type="GO" id="GO:0000124">
    <property type="term" value="C:SAGA complex"/>
    <property type="evidence" value="ECO:0007669"/>
    <property type="project" value="InterPro"/>
</dbReference>
<comment type="caution">
    <text evidence="1">The sequence shown here is derived from an EMBL/GenBank/DDBJ whole genome shotgun (WGS) entry which is preliminary data.</text>
</comment>
<keyword evidence="2" id="KW-1185">Reference proteome</keyword>
<accession>A0A4U5P0L7</accession>